<dbReference type="RefSeq" id="WP_131153417.1">
    <property type="nucleotide sequence ID" value="NZ_CP036402.1"/>
</dbReference>
<evidence type="ECO:0000313" key="3">
    <source>
        <dbReference type="EMBL" id="QBI18419.1"/>
    </source>
</evidence>
<dbReference type="PANTHER" id="PTHR43353">
    <property type="entry name" value="SUCCINATE-SEMIALDEHYDE DEHYDROGENASE, MITOCHONDRIAL"/>
    <property type="match status" value="1"/>
</dbReference>
<dbReference type="AlphaFoldDB" id="A0A411YB58"/>
<dbReference type="CDD" id="cd07129">
    <property type="entry name" value="ALDH_KGSADH"/>
    <property type="match status" value="1"/>
</dbReference>
<dbReference type="Pfam" id="PF00171">
    <property type="entry name" value="Aldedh"/>
    <property type="match status" value="1"/>
</dbReference>
<sequence length="534" mass="55034">MSTEGIEALTGANLVADRERAEGARFRGPDPRTGGEGPLAVAEATSGEVADAVAAAVEAAPVLAAWTPQRRAEVLRGLADALDADGEAIIAVADIETALGRARLSTELARTSNQLRLFADVVAEGRYLEATIDAPNPDVVPPRPDLRRQLVPLGPVAVFGASNFPLAFSVPGGDTASALAAGCPVVAKAHPSHPATCERTARALRAALTDAGAPPGSLSMVHGQGVEVGSALVEAPGIAAVGFTGSRAGGRALHDLAAQRDVPIPVYAEMSSLNPVFVTDGALAARGEEIADGFLQSMTMGTGQFCTKPGVLVLPDSAEGASFAERVAEQAGAHAGGPLLNGRIASALAEQLARTRAIDGVEVLAAGEVTERDGFAARPTVLRVPAERFLAEPDLAAEHFGPMAVLVTASPSEQITVAASLEGQLTATVHTEEDEADKITELVEELTRMAGRVVCNGYPTGVAVTHAMHHGGPYPATTNPLHTSVGSTAIRRFLRPVAYQTAPQALLPPALRDENPLDLPRLLDGAWTTAPVER</sequence>
<dbReference type="InterPro" id="IPR016163">
    <property type="entry name" value="Ald_DH_C"/>
</dbReference>
<feature type="domain" description="Aldehyde dehydrogenase" evidence="2">
    <location>
        <begin position="39"/>
        <end position="472"/>
    </location>
</feature>
<proteinExistence type="predicted"/>
<dbReference type="InterPro" id="IPR016161">
    <property type="entry name" value="Ald_DH/histidinol_DH"/>
</dbReference>
<dbReference type="InterPro" id="IPR044151">
    <property type="entry name" value="ALDH_KGSADH"/>
</dbReference>
<dbReference type="InterPro" id="IPR050740">
    <property type="entry name" value="Aldehyde_DH_Superfamily"/>
</dbReference>
<keyword evidence="4" id="KW-1185">Reference proteome</keyword>
<dbReference type="OrthoDB" id="9770537at2"/>
<evidence type="ECO:0000313" key="4">
    <source>
        <dbReference type="Proteomes" id="UP000291469"/>
    </source>
</evidence>
<dbReference type="InterPro" id="IPR016162">
    <property type="entry name" value="Ald_DH_N"/>
</dbReference>
<reference evidence="3 4" key="1">
    <citation type="submission" date="2019-01" db="EMBL/GenBank/DDBJ databases">
        <title>Egibacter rhizosphaerae EGI 80759T.</title>
        <authorList>
            <person name="Chen D.-D."/>
            <person name="Tian Y."/>
            <person name="Jiao J.-Y."/>
            <person name="Zhang X.-T."/>
            <person name="Zhang Y.-G."/>
            <person name="Zhang Y."/>
            <person name="Xiao M."/>
            <person name="Shu W.-S."/>
            <person name="Li W.-J."/>
        </authorList>
    </citation>
    <scope>NUCLEOTIDE SEQUENCE [LARGE SCALE GENOMIC DNA]</scope>
    <source>
        <strain evidence="3 4">EGI 80759</strain>
    </source>
</reference>
<dbReference type="Proteomes" id="UP000291469">
    <property type="component" value="Chromosome"/>
</dbReference>
<dbReference type="GO" id="GO:0016620">
    <property type="term" value="F:oxidoreductase activity, acting on the aldehyde or oxo group of donors, NAD or NADP as acceptor"/>
    <property type="evidence" value="ECO:0007669"/>
    <property type="project" value="InterPro"/>
</dbReference>
<protein>
    <submittedName>
        <fullName evidence="3">Aldehyde dehydrogenase (NADP(+))</fullName>
    </submittedName>
</protein>
<keyword evidence="1" id="KW-0560">Oxidoreductase</keyword>
<dbReference type="KEGG" id="erz:ER308_01770"/>
<dbReference type="Gene3D" id="3.40.309.10">
    <property type="entry name" value="Aldehyde Dehydrogenase, Chain A, domain 2"/>
    <property type="match status" value="1"/>
</dbReference>
<evidence type="ECO:0000256" key="1">
    <source>
        <dbReference type="ARBA" id="ARBA00023002"/>
    </source>
</evidence>
<dbReference type="EMBL" id="CP036402">
    <property type="protein sequence ID" value="QBI18419.1"/>
    <property type="molecule type" value="Genomic_DNA"/>
</dbReference>
<dbReference type="PANTHER" id="PTHR43353:SF3">
    <property type="entry name" value="ALDEHYDE DEHYDROGENASE-RELATED"/>
    <property type="match status" value="1"/>
</dbReference>
<gene>
    <name evidence="3" type="ORF">ER308_01770</name>
</gene>
<evidence type="ECO:0000259" key="2">
    <source>
        <dbReference type="Pfam" id="PF00171"/>
    </source>
</evidence>
<dbReference type="InterPro" id="IPR015590">
    <property type="entry name" value="Aldehyde_DH_dom"/>
</dbReference>
<dbReference type="Gene3D" id="3.40.605.10">
    <property type="entry name" value="Aldehyde Dehydrogenase, Chain A, domain 1"/>
    <property type="match status" value="1"/>
</dbReference>
<accession>A0A411YB58</accession>
<organism evidence="3 4">
    <name type="scientific">Egibacter rhizosphaerae</name>
    <dbReference type="NCBI Taxonomy" id="1670831"/>
    <lineage>
        <taxon>Bacteria</taxon>
        <taxon>Bacillati</taxon>
        <taxon>Actinomycetota</taxon>
        <taxon>Nitriliruptoria</taxon>
        <taxon>Egibacterales</taxon>
        <taxon>Egibacteraceae</taxon>
        <taxon>Egibacter</taxon>
    </lineage>
</organism>
<name>A0A411YB58_9ACTN</name>
<dbReference type="SUPFAM" id="SSF53720">
    <property type="entry name" value="ALDH-like"/>
    <property type="match status" value="1"/>
</dbReference>